<feature type="region of interest" description="Disordered" evidence="7">
    <location>
        <begin position="1097"/>
        <end position="1124"/>
    </location>
</feature>
<accession>A0ABD1YK98</accession>
<evidence type="ECO:0000256" key="3">
    <source>
        <dbReference type="ARBA" id="ARBA00022448"/>
    </source>
</evidence>
<dbReference type="InterPro" id="IPR004842">
    <property type="entry name" value="SLC12A_fam"/>
</dbReference>
<keyword evidence="12" id="KW-1185">Reference proteome</keyword>
<evidence type="ECO:0000259" key="9">
    <source>
        <dbReference type="Pfam" id="PF00324"/>
    </source>
</evidence>
<proteinExistence type="inferred from homology"/>
<reference evidence="11 12" key="1">
    <citation type="submission" date="2024-09" db="EMBL/GenBank/DDBJ databases">
        <title>Chromosome-scale assembly of Riccia fluitans.</title>
        <authorList>
            <person name="Paukszto L."/>
            <person name="Sawicki J."/>
            <person name="Karawczyk K."/>
            <person name="Piernik-Szablinska J."/>
            <person name="Szczecinska M."/>
            <person name="Mazdziarz M."/>
        </authorList>
    </citation>
    <scope>NUCLEOTIDE SEQUENCE [LARGE SCALE GENOMIC DNA]</scope>
    <source>
        <strain evidence="11">Rf_01</strain>
        <tissue evidence="11">Aerial parts of the thallus</tissue>
    </source>
</reference>
<dbReference type="FunFam" id="1.20.1740.10:FF:000013">
    <property type="entry name" value="Solute carrier family 12 member"/>
    <property type="match status" value="1"/>
</dbReference>
<dbReference type="Gene3D" id="1.20.1740.10">
    <property type="entry name" value="Amino acid/polyamine transporter I"/>
    <property type="match status" value="1"/>
</dbReference>
<dbReference type="Pfam" id="PF03522">
    <property type="entry name" value="SLC12"/>
    <property type="match status" value="2"/>
</dbReference>
<feature type="compositionally biased region" description="Polar residues" evidence="7">
    <location>
        <begin position="864"/>
        <end position="884"/>
    </location>
</feature>
<dbReference type="GO" id="GO:0015377">
    <property type="term" value="F:chloride:monoatomic cation symporter activity"/>
    <property type="evidence" value="ECO:0007669"/>
    <property type="project" value="UniProtKB-ARBA"/>
</dbReference>
<dbReference type="PANTHER" id="PTHR11827:SF72">
    <property type="entry name" value="GH08340P"/>
    <property type="match status" value="1"/>
</dbReference>
<dbReference type="EMBL" id="JBHFFA010000004">
    <property type="protein sequence ID" value="KAL2631043.1"/>
    <property type="molecule type" value="Genomic_DNA"/>
</dbReference>
<feature type="domain" description="SLC12A transporter C-terminal" evidence="10">
    <location>
        <begin position="584"/>
        <end position="677"/>
    </location>
</feature>
<feature type="transmembrane region" description="Helical" evidence="8">
    <location>
        <begin position="81"/>
        <end position="107"/>
    </location>
</feature>
<dbReference type="Proteomes" id="UP001605036">
    <property type="component" value="Unassembled WGS sequence"/>
</dbReference>
<feature type="compositionally biased region" description="Basic and acidic residues" evidence="7">
    <location>
        <begin position="1019"/>
        <end position="1036"/>
    </location>
</feature>
<feature type="transmembrane region" description="Helical" evidence="8">
    <location>
        <begin position="505"/>
        <end position="521"/>
    </location>
</feature>
<feature type="compositionally biased region" description="Basic and acidic residues" evidence="7">
    <location>
        <begin position="912"/>
        <end position="934"/>
    </location>
</feature>
<organism evidence="11 12">
    <name type="scientific">Riccia fluitans</name>
    <dbReference type="NCBI Taxonomy" id="41844"/>
    <lineage>
        <taxon>Eukaryota</taxon>
        <taxon>Viridiplantae</taxon>
        <taxon>Streptophyta</taxon>
        <taxon>Embryophyta</taxon>
        <taxon>Marchantiophyta</taxon>
        <taxon>Marchantiopsida</taxon>
        <taxon>Marchantiidae</taxon>
        <taxon>Marchantiales</taxon>
        <taxon>Ricciaceae</taxon>
        <taxon>Riccia</taxon>
    </lineage>
</organism>
<feature type="domain" description="Amino acid permease/ SLC12A" evidence="9">
    <location>
        <begin position="93"/>
        <end position="537"/>
    </location>
</feature>
<feature type="domain" description="SLC12A transporter C-terminal" evidence="10">
    <location>
        <begin position="710"/>
        <end position="847"/>
    </location>
</feature>
<comment type="caution">
    <text evidence="11">The sequence shown here is derived from an EMBL/GenBank/DDBJ whole genome shotgun (WGS) entry which is preliminary data.</text>
</comment>
<evidence type="ECO:0000256" key="4">
    <source>
        <dbReference type="ARBA" id="ARBA00022692"/>
    </source>
</evidence>
<feature type="transmembrane region" description="Helical" evidence="8">
    <location>
        <begin position="425"/>
        <end position="443"/>
    </location>
</feature>
<dbReference type="GO" id="GO:0016020">
    <property type="term" value="C:membrane"/>
    <property type="evidence" value="ECO:0007669"/>
    <property type="project" value="UniProtKB-SubCell"/>
</dbReference>
<evidence type="ECO:0000256" key="2">
    <source>
        <dbReference type="ARBA" id="ARBA00010593"/>
    </source>
</evidence>
<feature type="transmembrane region" description="Helical" evidence="8">
    <location>
        <begin position="482"/>
        <end position="499"/>
    </location>
</feature>
<evidence type="ECO:0000256" key="7">
    <source>
        <dbReference type="SAM" id="MobiDB-lite"/>
    </source>
</evidence>
<evidence type="ECO:0000256" key="6">
    <source>
        <dbReference type="ARBA" id="ARBA00023136"/>
    </source>
</evidence>
<dbReference type="Pfam" id="PF00324">
    <property type="entry name" value="AA_permease"/>
    <property type="match status" value="1"/>
</dbReference>
<evidence type="ECO:0000259" key="10">
    <source>
        <dbReference type="Pfam" id="PF03522"/>
    </source>
</evidence>
<feature type="transmembrane region" description="Helical" evidence="8">
    <location>
        <begin position="316"/>
        <end position="336"/>
    </location>
</feature>
<feature type="region of interest" description="Disordered" evidence="7">
    <location>
        <begin position="821"/>
        <end position="955"/>
    </location>
</feature>
<feature type="region of interest" description="Disordered" evidence="7">
    <location>
        <begin position="998"/>
        <end position="1072"/>
    </location>
</feature>
<keyword evidence="3" id="KW-0813">Transport</keyword>
<comment type="similarity">
    <text evidence="2">Belongs to the SLC12A transporter family.</text>
</comment>
<evidence type="ECO:0000256" key="1">
    <source>
        <dbReference type="ARBA" id="ARBA00004141"/>
    </source>
</evidence>
<name>A0ABD1YK98_9MARC</name>
<evidence type="ECO:0000256" key="5">
    <source>
        <dbReference type="ARBA" id="ARBA00022989"/>
    </source>
</evidence>
<feature type="transmembrane region" description="Helical" evidence="8">
    <location>
        <begin position="162"/>
        <end position="184"/>
    </location>
</feature>
<keyword evidence="6 8" id="KW-0472">Membrane</keyword>
<feature type="transmembrane region" description="Helical" evidence="8">
    <location>
        <begin position="119"/>
        <end position="141"/>
    </location>
</feature>
<protein>
    <submittedName>
        <fullName evidence="11">Uncharacterized protein</fullName>
    </submittedName>
</protein>
<dbReference type="AlphaFoldDB" id="A0ABD1YK98"/>
<feature type="transmembrane region" description="Helical" evidence="8">
    <location>
        <begin position="368"/>
        <end position="389"/>
    </location>
</feature>
<feature type="transmembrane region" description="Helical" evidence="8">
    <location>
        <begin position="274"/>
        <end position="295"/>
    </location>
</feature>
<feature type="transmembrane region" description="Helical" evidence="8">
    <location>
        <begin position="204"/>
        <end position="223"/>
    </location>
</feature>
<sequence>MIGERKGVFDGHKVFSRNSSEASLQEKSIPRSPSLEEGVGPNKMPPRDLGSTMKRCLDRFSPVSFLRRVGRKKSSDGPPKTGLGTLSGVLIPTCENMWGVLIFLRFYYVVGNAGVWQSFLVVFISFLVAVLTTMSLSAIATNGPIEEGGTYYLISRALGPKLGGSVGFMYYLGVSLLAVLEALGAVEMLLFTFSSLKFPSADRVIGAVILCTLCFLVYFGISFVSKMSMVFFAVVLYTMLSYYLGFFTAPSSRAPDNMTGLSWDTFKGNWNSDYQAGVSFSVVLSIFFPCFTGILSGADRAKALAHPEKSIPTGTVGAVCISLVMYLSYMGLWAAVGTREYLLGELPNGSERGHHQSGHGNLEVVVDVAFPLPILTQLGIIIASLAQAFQCLITSPRLLQAIAGDGVIPFLGRLSKTSSKGEPRAALLATTVLCVLAAMIGSLDAVAPLVSICFLTCYSALNFSCVVLSMLKAPSWRPKWRFYHWSFALLGFLLCFGMNFAIKWYWAIVAVVVLVLLYIYIDYRQVEVDWGTGLGGLRLQLAVQNILAVGHEARYSVNWRPQLLCLCKPRSARGPNDHDIQEFLSFVSQLKKGRGLCVVATILEGKLERLGPQIEAERLELENCMQAASVTGFARVLVAPSYKEGKSYAIQSSGLGGLEPNTVVLGWPNNWREEEHYHSSEVMLEILSECKAINKAVLLCLNLDEFPTNGSQQEGTIDVWWIVHDGGLLLMLAHLLQQHKVWRKCRLRVFTVAEDVHDPRVVKKNLRKLLDMVRIRAEVQVHELDDTGLAPYTFDYTLRMEEARAFAEEVVQYRQIQEDRKKAAERSTKSSKKKVNQSLGHTMELLKAPTLASSKSGDRETGEKVSNVTPATTNDSLGVPNNGSLPMEPRTVVDKSAVAHSSSRVPSARRSGKFERTGSERYALDHQEMEKPELLAKQQQESQAQPKLLKSKSGRNVEQILKKSVPTELCMLDQVPHQPRSGPLHALKVAGEAHSLDGDIALSGTSGKPGDSQKQSRKTPHDDGPSAVRKSAEHARSVSKVAESVTSDAPQEDNSAIPGAQISEAKTWHKAGKETRWADDYDGEIQNRDSVEIIADDSEGGDDAQSVSDADAPVKPLTRMGSAGQLYPGSPHPSMSDLGEADPLLPETVRTWETFSQNYTPKKLNDMILEHSGNSALILLNLPDHYHGMESGTYMEYCENLTQGLKRVILVHGSGKELWGSSHII</sequence>
<evidence type="ECO:0000313" key="12">
    <source>
        <dbReference type="Proteomes" id="UP001605036"/>
    </source>
</evidence>
<gene>
    <name evidence="11" type="ORF">R1flu_015729</name>
</gene>
<feature type="transmembrane region" description="Helical" evidence="8">
    <location>
        <begin position="230"/>
        <end position="249"/>
    </location>
</feature>
<feature type="compositionally biased region" description="Polar residues" evidence="7">
    <location>
        <begin position="1044"/>
        <end position="1054"/>
    </location>
</feature>
<keyword evidence="4 8" id="KW-0812">Transmembrane</keyword>
<dbReference type="PANTHER" id="PTHR11827">
    <property type="entry name" value="SOLUTE CARRIER FAMILY 12, CATION COTRANSPORTERS"/>
    <property type="match status" value="1"/>
</dbReference>
<evidence type="ECO:0000256" key="8">
    <source>
        <dbReference type="SAM" id="Phobius"/>
    </source>
</evidence>
<feature type="region of interest" description="Disordered" evidence="7">
    <location>
        <begin position="18"/>
        <end position="53"/>
    </location>
</feature>
<evidence type="ECO:0000313" key="11">
    <source>
        <dbReference type="EMBL" id="KAL2631043.1"/>
    </source>
</evidence>
<comment type="subcellular location">
    <subcellularLocation>
        <location evidence="1">Membrane</location>
        <topology evidence="1">Multi-pass membrane protein</topology>
    </subcellularLocation>
</comment>
<keyword evidence="5 8" id="KW-1133">Transmembrane helix</keyword>
<dbReference type="InterPro" id="IPR018491">
    <property type="entry name" value="SLC12_C"/>
</dbReference>
<dbReference type="InterPro" id="IPR004841">
    <property type="entry name" value="AA-permease/SLC12A_dom"/>
</dbReference>